<keyword evidence="8 12" id="KW-0103">Bromodomain</keyword>
<dbReference type="InterPro" id="IPR001965">
    <property type="entry name" value="Znf_PHD"/>
</dbReference>
<reference evidence="21" key="1">
    <citation type="journal article" date="2010" name="Nature">
        <title>The Amphimedon queenslandica genome and the evolution of animal complexity.</title>
        <authorList>
            <person name="Srivastava M."/>
            <person name="Simakov O."/>
            <person name="Chapman J."/>
            <person name="Fahey B."/>
            <person name="Gauthier M.E."/>
            <person name="Mitros T."/>
            <person name="Richards G.S."/>
            <person name="Conaco C."/>
            <person name="Dacre M."/>
            <person name="Hellsten U."/>
            <person name="Larroux C."/>
            <person name="Putnam N.H."/>
            <person name="Stanke M."/>
            <person name="Adamska M."/>
            <person name="Darling A."/>
            <person name="Degnan S.M."/>
            <person name="Oakley T.H."/>
            <person name="Plachetzki D.C."/>
            <person name="Zhai Y."/>
            <person name="Adamski M."/>
            <person name="Calcino A."/>
            <person name="Cummins S.F."/>
            <person name="Goodstein D.M."/>
            <person name="Harris C."/>
            <person name="Jackson D.J."/>
            <person name="Leys S.P."/>
            <person name="Shu S."/>
            <person name="Woodcroft B.J."/>
            <person name="Vervoort M."/>
            <person name="Kosik K.S."/>
            <person name="Manning G."/>
            <person name="Degnan B.M."/>
            <person name="Rokhsar D.S."/>
        </authorList>
    </citation>
    <scope>NUCLEOTIDE SEQUENCE [LARGE SCALE GENOMIC DNA]</scope>
</reference>
<dbReference type="GO" id="GO:0008270">
    <property type="term" value="F:zinc ion binding"/>
    <property type="evidence" value="ECO:0007669"/>
    <property type="project" value="UniProtKB-KW"/>
</dbReference>
<evidence type="ECO:0000256" key="15">
    <source>
        <dbReference type="SAM" id="MobiDB-lite"/>
    </source>
</evidence>
<dbReference type="Pfam" id="PF00628">
    <property type="entry name" value="PHD"/>
    <property type="match status" value="1"/>
</dbReference>
<dbReference type="GO" id="GO:0008623">
    <property type="term" value="C:CHRAC"/>
    <property type="evidence" value="ECO:0007669"/>
    <property type="project" value="TreeGrafter"/>
</dbReference>
<dbReference type="PANTHER" id="PTHR46510:SF1">
    <property type="entry name" value="BROMODOMAIN ADJACENT TO ZINC FINGER DOMAIN PROTEIN 1A"/>
    <property type="match status" value="1"/>
</dbReference>
<feature type="compositionally biased region" description="Basic residues" evidence="15">
    <location>
        <begin position="389"/>
        <end position="399"/>
    </location>
</feature>
<dbReference type="Pfam" id="PF02791">
    <property type="entry name" value="DDT"/>
    <property type="match status" value="1"/>
</dbReference>
<feature type="compositionally biased region" description="Polar residues" evidence="15">
    <location>
        <begin position="160"/>
        <end position="189"/>
    </location>
</feature>
<keyword evidence="7" id="KW-0175">Coiled coil</keyword>
<reference evidence="20" key="2">
    <citation type="submission" date="2017-05" db="UniProtKB">
        <authorList>
            <consortium name="EnsemblMetazoa"/>
        </authorList>
    </citation>
    <scope>IDENTIFICATION</scope>
</reference>
<dbReference type="GO" id="GO:0031445">
    <property type="term" value="P:regulation of heterochromatin formation"/>
    <property type="evidence" value="ECO:0007669"/>
    <property type="project" value="TreeGrafter"/>
</dbReference>
<feature type="region of interest" description="Disordered" evidence="15">
    <location>
        <begin position="947"/>
        <end position="985"/>
    </location>
</feature>
<feature type="compositionally biased region" description="Low complexity" evidence="15">
    <location>
        <begin position="216"/>
        <end position="231"/>
    </location>
</feature>
<evidence type="ECO:0000256" key="5">
    <source>
        <dbReference type="ARBA" id="ARBA00022833"/>
    </source>
</evidence>
<feature type="compositionally biased region" description="Low complexity" evidence="15">
    <location>
        <begin position="1509"/>
        <end position="1523"/>
    </location>
</feature>
<feature type="compositionally biased region" description="Acidic residues" evidence="15">
    <location>
        <begin position="1397"/>
        <end position="1428"/>
    </location>
</feature>
<keyword evidence="6" id="KW-0805">Transcription regulation</keyword>
<evidence type="ECO:0000256" key="13">
    <source>
        <dbReference type="PROSITE-ProRule" id="PRU00146"/>
    </source>
</evidence>
<evidence type="ECO:0000256" key="9">
    <source>
        <dbReference type="ARBA" id="ARBA00023163"/>
    </source>
</evidence>
<dbReference type="SUPFAM" id="SSF57903">
    <property type="entry name" value="FYVE/PHD zinc finger"/>
    <property type="match status" value="1"/>
</dbReference>
<feature type="region of interest" description="Disordered" evidence="15">
    <location>
        <begin position="311"/>
        <end position="356"/>
    </location>
</feature>
<dbReference type="PROSITE" id="PS51136">
    <property type="entry name" value="WAC"/>
    <property type="match status" value="1"/>
</dbReference>
<dbReference type="CDD" id="cd15627">
    <property type="entry name" value="PHD_BAZ1A"/>
    <property type="match status" value="1"/>
</dbReference>
<dbReference type="OrthoDB" id="332390at2759"/>
<dbReference type="PROSITE" id="PS50016">
    <property type="entry name" value="ZF_PHD_2"/>
    <property type="match status" value="1"/>
</dbReference>
<dbReference type="GO" id="GO:0006338">
    <property type="term" value="P:chromatin remodeling"/>
    <property type="evidence" value="ECO:0007669"/>
    <property type="project" value="InterPro"/>
</dbReference>
<feature type="domain" description="DDT" evidence="18">
    <location>
        <begin position="545"/>
        <end position="610"/>
    </location>
</feature>
<dbReference type="Gene3D" id="3.30.40.10">
    <property type="entry name" value="Zinc/RING finger domain, C3HC4 (zinc finger)"/>
    <property type="match status" value="1"/>
</dbReference>
<dbReference type="PROSITE" id="PS50827">
    <property type="entry name" value="DDT"/>
    <property type="match status" value="1"/>
</dbReference>
<dbReference type="InterPro" id="IPR018501">
    <property type="entry name" value="DDT_dom"/>
</dbReference>
<feature type="domain" description="Bromo" evidence="16">
    <location>
        <begin position="1570"/>
        <end position="1640"/>
    </location>
</feature>
<feature type="region of interest" description="Disordered" evidence="15">
    <location>
        <begin position="618"/>
        <end position="691"/>
    </location>
</feature>
<dbReference type="InterPro" id="IPR047171">
    <property type="entry name" value="BAZ1A"/>
</dbReference>
<dbReference type="EnsemblMetazoa" id="Aqu2.1.38799_001">
    <property type="protein sequence ID" value="Aqu2.1.38799_001"/>
    <property type="gene ID" value="Aqu2.1.38799"/>
</dbReference>
<evidence type="ECO:0000256" key="11">
    <source>
        <dbReference type="ARBA" id="ARBA00068253"/>
    </source>
</evidence>
<feature type="compositionally biased region" description="Polar residues" evidence="15">
    <location>
        <begin position="332"/>
        <end position="355"/>
    </location>
</feature>
<dbReference type="PROSITE" id="PS50014">
    <property type="entry name" value="BROMODOMAIN_2"/>
    <property type="match status" value="1"/>
</dbReference>
<keyword evidence="21" id="KW-1185">Reference proteome</keyword>
<evidence type="ECO:0000259" key="18">
    <source>
        <dbReference type="PROSITE" id="PS50827"/>
    </source>
</evidence>
<dbReference type="GO" id="GO:0045740">
    <property type="term" value="P:positive regulation of DNA replication"/>
    <property type="evidence" value="ECO:0007669"/>
    <property type="project" value="TreeGrafter"/>
</dbReference>
<feature type="compositionally biased region" description="Low complexity" evidence="15">
    <location>
        <begin position="414"/>
        <end position="424"/>
    </location>
</feature>
<dbReference type="InterPro" id="IPR036427">
    <property type="entry name" value="Bromodomain-like_sf"/>
</dbReference>
<dbReference type="InterPro" id="IPR028941">
    <property type="entry name" value="WHIM2_dom"/>
</dbReference>
<keyword evidence="10 14" id="KW-0539">Nucleus</keyword>
<feature type="compositionally biased region" description="Basic and acidic residues" evidence="15">
    <location>
        <begin position="839"/>
        <end position="900"/>
    </location>
</feature>
<feature type="compositionally biased region" description="Gly residues" evidence="15">
    <location>
        <begin position="374"/>
        <end position="383"/>
    </location>
</feature>
<feature type="region of interest" description="Disordered" evidence="15">
    <location>
        <begin position="1169"/>
        <end position="1204"/>
    </location>
</feature>
<dbReference type="Pfam" id="PF15613">
    <property type="entry name" value="WSD"/>
    <property type="match status" value="1"/>
</dbReference>
<dbReference type="InterPro" id="IPR013136">
    <property type="entry name" value="WSTF_Acf1_Cbp146"/>
</dbReference>
<feature type="compositionally biased region" description="Acidic residues" evidence="15">
    <location>
        <begin position="669"/>
        <end position="683"/>
    </location>
</feature>
<dbReference type="InParanoid" id="A0A1X7VGA4"/>
<evidence type="ECO:0000313" key="21">
    <source>
        <dbReference type="Proteomes" id="UP000007879"/>
    </source>
</evidence>
<keyword evidence="4 13" id="KW-0863">Zinc-finger</keyword>
<dbReference type="GO" id="GO:0003677">
    <property type="term" value="F:DNA binding"/>
    <property type="evidence" value="ECO:0007669"/>
    <property type="project" value="TreeGrafter"/>
</dbReference>
<organism evidence="20">
    <name type="scientific">Amphimedon queenslandica</name>
    <name type="common">Sponge</name>
    <dbReference type="NCBI Taxonomy" id="400682"/>
    <lineage>
        <taxon>Eukaryota</taxon>
        <taxon>Metazoa</taxon>
        <taxon>Porifera</taxon>
        <taxon>Demospongiae</taxon>
        <taxon>Heteroscleromorpha</taxon>
        <taxon>Haplosclerida</taxon>
        <taxon>Niphatidae</taxon>
        <taxon>Amphimedon</taxon>
    </lineage>
</organism>
<dbReference type="EnsemblMetazoa" id="XM_019993563.1">
    <property type="protein sequence ID" value="XP_019849122.1"/>
    <property type="gene ID" value="LOC100635935"/>
</dbReference>
<evidence type="ECO:0000256" key="1">
    <source>
        <dbReference type="ARBA" id="ARBA00004123"/>
    </source>
</evidence>
<dbReference type="InterPro" id="IPR011011">
    <property type="entry name" value="Znf_FYVE_PHD"/>
</dbReference>
<feature type="region of interest" description="Disordered" evidence="15">
    <location>
        <begin position="1395"/>
        <end position="1524"/>
    </location>
</feature>
<feature type="region of interest" description="Disordered" evidence="15">
    <location>
        <begin position="369"/>
        <end position="447"/>
    </location>
</feature>
<feature type="region of interest" description="Disordered" evidence="15">
    <location>
        <begin position="831"/>
        <end position="900"/>
    </location>
</feature>
<keyword evidence="9" id="KW-0804">Transcription</keyword>
<feature type="region of interest" description="Disordered" evidence="15">
    <location>
        <begin position="146"/>
        <end position="232"/>
    </location>
</feature>
<comment type="subcellular location">
    <subcellularLocation>
        <location evidence="1 14">Nucleus</location>
    </subcellularLocation>
</comment>
<proteinExistence type="predicted"/>
<feature type="compositionally biased region" description="Polar residues" evidence="15">
    <location>
        <begin position="1436"/>
        <end position="1457"/>
    </location>
</feature>
<evidence type="ECO:0000256" key="8">
    <source>
        <dbReference type="ARBA" id="ARBA00023117"/>
    </source>
</evidence>
<dbReference type="SMART" id="SM00571">
    <property type="entry name" value="DDT"/>
    <property type="match status" value="1"/>
</dbReference>
<dbReference type="InterPro" id="IPR019787">
    <property type="entry name" value="Znf_PHD-finger"/>
</dbReference>
<keyword evidence="2" id="KW-0597">Phosphoprotein</keyword>
<name>A0A1X7VGA4_AMPQE</name>
<feature type="compositionally biased region" description="Basic and acidic residues" evidence="15">
    <location>
        <begin position="1188"/>
        <end position="1198"/>
    </location>
</feature>
<sequence length="1682" mass="186654">MPLLRGKPFTPQPLPLSILPDENVFVCPQTKEIFRSYDEFFERQYLCNTLIWSCEMTGQQNLTYQEALDSENEAKHSMSLLPELYKEAILWLIHQRPHTNMKSILEKVYHYFKERFLVGEELDYYPTPGGDKKSSRSVRVISVSSPIIASASPPPPTCTPHKSNNTNTPSAAHLNTSPQSVSFHSSTDPTAKCPLAPVSSTPGPLSSTPAPPLATPDPSSSSPHASSYLSPDHPSSHYLYTVQDIAKKSSSLSSSSSSQFTTTSLHLSRPKSILTKEKLKLFLRNTLYRGPDKHSLLVKPLYVEKYKLAPRSTKTSPLSSSKLSSRRSSLSQTNLDSFLSSSTAGGGSVNTSSTGKGKKQLMILAFLKREEGKGSGTGRGKPGGSSSSKKTKSPRKKSQGKSPLKTPSRKKSRLSLGGSVSSVSSRKKSSSKSPRKPKKGAGIDSISSTPSIAVLGSAKKALKKAKAMKQLDLRKSLLKLGGSGTPSDGGMKSAISIERVKQAKLERRKQLRMKRTEMKKPIEDTLCMESKPLPLLKPALTAIPPELFPDAIETLEFLHHYGPTFNIKDAIHSPITFQKFEEALLSNHPDTLLYELVKFLLQAIFVAMEEEHEATIDMGAKKKVSPPPPPTDNDQESTGGGKEPGETNNFVSQNGSRRSSVGSLPVDVQENEVREDDEEEEEEGGRPRDIKIESLKLSAMTHAAWSQRTQATPLSKLAFDPYTCSEILRMHLLSSGGYTGNGVRASFRYCNRGGYSDGDDPLLEFRLNNYEILESLSLSPMYDLSPWKKLKIVSVLCLQLLSFASCRDYMEEVREKYKDLRQRIRKLQSSLTEKKKKGKNVEKKEEGKKEGDGDESKEKEDGKQEEKDNNNKGETPDKNDGIAAKQSEETPPENKKEKRARIQEEINELTREQFTISSCIRLQPIGSDRHHNQYWVFPSLPGLYIQQHNTETDDPAPINAPSADPSTSLNNAPSTDPSATVGISGIEPIGSTPLVNNALANDTSNGAVPLSNGVHGHNDSGQVDNERKELVDDPTTTTTAVSVSPSTANKLVSHLLPNSLWRTLSSQEELSSLLDALNPRGLREVALKETIQKLSPMFLPSISNCPVTSTCYASQEAPSCPPLESSSNEYLELYLREQILDLEEKIWIGNLGSVRDTKDRADWRDAIESSGAASKYNQPKKEEEEEEGTLKNTDDLPNGHDLNGVIDDGMEYSENGDEVSIGKVTSVTANDRETESNSSLSSVAELAKAILDIQKGIEKKFLLQPLGTAVDMKSKSAKIRRNGLLKNNKETASTCLEEWQESLLKSTSFSQLFVHLTTLERAIAWSKSLMNMRCRICRRKGGDEYMLLCDGCDHGYHTYCLRPPVYDIPEDDWFCYNCVPVTPVKRRRNVISFKGMEEEEEEEESENEGEEEEEVEEEEEESEEEIEEVIPKRSMRASTTVQRKSTATSSIKANTRSTRSKGLLKTSTDPVQEPDEKPKLGKRGRPSKKDPSPPPPPRPPARKRLKVDTASNSSTSSSSNANNGVDLSRAECIISSIIDVRCSKVQGTAQEKAIKTLESQLCKALLEELTSHSDSWPFMNGIRRRDHPDYYEIITQPMDFKTIRQKISSHKYNSFDQFLSDVNLIFSNCSSYFKRKSREGNAGSSLKRFLDQRYNDLGLGSLIGNSRRRRSNSVELRSSSRY</sequence>
<dbReference type="Pfam" id="PF10537">
    <property type="entry name" value="WAC_Acf1_DNA_bd"/>
    <property type="match status" value="1"/>
</dbReference>
<feature type="compositionally biased region" description="Polar residues" evidence="15">
    <location>
        <begin position="964"/>
        <end position="978"/>
    </location>
</feature>
<evidence type="ECO:0000256" key="4">
    <source>
        <dbReference type="ARBA" id="ARBA00022771"/>
    </source>
</evidence>
<dbReference type="SUPFAM" id="SSF47370">
    <property type="entry name" value="Bromodomain"/>
    <property type="match status" value="1"/>
</dbReference>
<evidence type="ECO:0000256" key="14">
    <source>
        <dbReference type="PROSITE-ProRule" id="PRU00475"/>
    </source>
</evidence>
<evidence type="ECO:0000256" key="12">
    <source>
        <dbReference type="PROSITE-ProRule" id="PRU00035"/>
    </source>
</evidence>
<feature type="compositionally biased region" description="Basic residues" evidence="15">
    <location>
        <begin position="425"/>
        <end position="439"/>
    </location>
</feature>
<feature type="domain" description="PHD-type" evidence="17">
    <location>
        <begin position="1331"/>
        <end position="1381"/>
    </location>
</feature>
<dbReference type="Pfam" id="PF00439">
    <property type="entry name" value="Bromodomain"/>
    <property type="match status" value="1"/>
</dbReference>
<dbReference type="STRING" id="400682.A0A1X7VGA4"/>
<dbReference type="InterPro" id="IPR019786">
    <property type="entry name" value="Zinc_finger_PHD-type_CS"/>
</dbReference>
<dbReference type="SMART" id="SM00297">
    <property type="entry name" value="BROMO"/>
    <property type="match status" value="1"/>
</dbReference>
<dbReference type="GO" id="GO:0006355">
    <property type="term" value="P:regulation of DNA-templated transcription"/>
    <property type="evidence" value="ECO:0007669"/>
    <property type="project" value="TreeGrafter"/>
</dbReference>
<dbReference type="FunFam" id="3.30.40.10:FF:000300">
    <property type="entry name" value="Bromodomain adjacent to zinc finger domain protein 1A"/>
    <property type="match status" value="1"/>
</dbReference>
<dbReference type="PRINTS" id="PR00503">
    <property type="entry name" value="BROMODOMAIN"/>
</dbReference>
<evidence type="ECO:0000259" key="16">
    <source>
        <dbReference type="PROSITE" id="PS50014"/>
    </source>
</evidence>
<dbReference type="KEGG" id="aqu:100635935"/>
<dbReference type="PROSITE" id="PS01359">
    <property type="entry name" value="ZF_PHD_1"/>
    <property type="match status" value="1"/>
</dbReference>
<accession>A0A1X7VGA4</accession>
<dbReference type="GO" id="GO:0000228">
    <property type="term" value="C:nuclear chromosome"/>
    <property type="evidence" value="ECO:0007669"/>
    <property type="project" value="TreeGrafter"/>
</dbReference>
<feature type="compositionally biased region" description="Polar residues" evidence="15">
    <location>
        <begin position="646"/>
        <end position="662"/>
    </location>
</feature>
<dbReference type="InterPro" id="IPR001487">
    <property type="entry name" value="Bromodomain"/>
</dbReference>
<dbReference type="SMART" id="SM00249">
    <property type="entry name" value="PHD"/>
    <property type="match status" value="1"/>
</dbReference>
<evidence type="ECO:0000259" key="19">
    <source>
        <dbReference type="PROSITE" id="PS51136"/>
    </source>
</evidence>
<evidence type="ECO:0000256" key="3">
    <source>
        <dbReference type="ARBA" id="ARBA00022723"/>
    </source>
</evidence>
<gene>
    <name evidence="20" type="primary">100635935</name>
</gene>
<dbReference type="Proteomes" id="UP000007879">
    <property type="component" value="Unassembled WGS sequence"/>
</dbReference>
<feature type="domain" description="WAC" evidence="19">
    <location>
        <begin position="22"/>
        <end position="132"/>
    </location>
</feature>
<evidence type="ECO:0000256" key="2">
    <source>
        <dbReference type="ARBA" id="ARBA00022553"/>
    </source>
</evidence>
<feature type="compositionally biased region" description="Low complexity" evidence="15">
    <location>
        <begin position="311"/>
        <end position="331"/>
    </location>
</feature>
<keyword evidence="5" id="KW-0862">Zinc</keyword>
<protein>
    <recommendedName>
        <fullName evidence="11">Bromodomain adjacent to zinc finger domain protein 1A</fullName>
    </recommendedName>
</protein>
<evidence type="ECO:0000259" key="17">
    <source>
        <dbReference type="PROSITE" id="PS50016"/>
    </source>
</evidence>
<dbReference type="eggNOG" id="KOG1245">
    <property type="taxonomic scope" value="Eukaryota"/>
</dbReference>
<evidence type="ECO:0000256" key="7">
    <source>
        <dbReference type="ARBA" id="ARBA00023054"/>
    </source>
</evidence>
<keyword evidence="3" id="KW-0479">Metal-binding</keyword>
<evidence type="ECO:0000256" key="10">
    <source>
        <dbReference type="ARBA" id="ARBA00023242"/>
    </source>
</evidence>
<dbReference type="PANTHER" id="PTHR46510">
    <property type="entry name" value="BROMODOMAIN ADJACENT TO ZINC FINGER DOMAIN PROTEIN 1A"/>
    <property type="match status" value="1"/>
</dbReference>
<dbReference type="InterPro" id="IPR013083">
    <property type="entry name" value="Znf_RING/FYVE/PHD"/>
</dbReference>
<evidence type="ECO:0000256" key="6">
    <source>
        <dbReference type="ARBA" id="ARBA00023015"/>
    </source>
</evidence>
<feature type="compositionally biased region" description="Polar residues" evidence="15">
    <location>
        <begin position="198"/>
        <end position="208"/>
    </location>
</feature>
<dbReference type="Gene3D" id="1.20.920.10">
    <property type="entry name" value="Bromodomain-like"/>
    <property type="match status" value="1"/>
</dbReference>
<evidence type="ECO:0000313" key="20">
    <source>
        <dbReference type="EnsemblMetazoa" id="Aqu2.1.38799_001"/>
    </source>
</evidence>